<proteinExistence type="predicted"/>
<name>A0A9D4CYS7_DREPO</name>
<keyword evidence="2" id="KW-1185">Reference proteome</keyword>
<comment type="caution">
    <text evidence="1">The sequence shown here is derived from an EMBL/GenBank/DDBJ whole genome shotgun (WGS) entry which is preliminary data.</text>
</comment>
<evidence type="ECO:0000313" key="1">
    <source>
        <dbReference type="EMBL" id="KAH3734253.1"/>
    </source>
</evidence>
<reference evidence="1" key="2">
    <citation type="submission" date="2020-11" db="EMBL/GenBank/DDBJ databases">
        <authorList>
            <person name="McCartney M.A."/>
            <person name="Auch B."/>
            <person name="Kono T."/>
            <person name="Mallez S."/>
            <person name="Becker A."/>
            <person name="Gohl D.M."/>
            <person name="Silverstein K.A.T."/>
            <person name="Koren S."/>
            <person name="Bechman K.B."/>
            <person name="Herman A."/>
            <person name="Abrahante J.E."/>
            <person name="Garbe J."/>
        </authorList>
    </citation>
    <scope>NUCLEOTIDE SEQUENCE</scope>
    <source>
        <strain evidence="1">Duluth1</strain>
        <tissue evidence="1">Whole animal</tissue>
    </source>
</reference>
<evidence type="ECO:0000313" key="2">
    <source>
        <dbReference type="Proteomes" id="UP000828390"/>
    </source>
</evidence>
<sequence>MCSKIIKLTWNRKQKVYDRAGTSNVIHPDTYSVAKVAFKELLIVRTRTFVYVTIICTCKVAEKQITYISAAL</sequence>
<organism evidence="1 2">
    <name type="scientific">Dreissena polymorpha</name>
    <name type="common">Zebra mussel</name>
    <name type="synonym">Mytilus polymorpha</name>
    <dbReference type="NCBI Taxonomy" id="45954"/>
    <lineage>
        <taxon>Eukaryota</taxon>
        <taxon>Metazoa</taxon>
        <taxon>Spiralia</taxon>
        <taxon>Lophotrochozoa</taxon>
        <taxon>Mollusca</taxon>
        <taxon>Bivalvia</taxon>
        <taxon>Autobranchia</taxon>
        <taxon>Heteroconchia</taxon>
        <taxon>Euheterodonta</taxon>
        <taxon>Imparidentia</taxon>
        <taxon>Neoheterodontei</taxon>
        <taxon>Myida</taxon>
        <taxon>Dreissenoidea</taxon>
        <taxon>Dreissenidae</taxon>
        <taxon>Dreissena</taxon>
    </lineage>
</organism>
<dbReference type="EMBL" id="JAIWYP010000011">
    <property type="protein sequence ID" value="KAH3734253.1"/>
    <property type="molecule type" value="Genomic_DNA"/>
</dbReference>
<protein>
    <submittedName>
        <fullName evidence="1">Uncharacterized protein</fullName>
    </submittedName>
</protein>
<dbReference type="Proteomes" id="UP000828390">
    <property type="component" value="Unassembled WGS sequence"/>
</dbReference>
<reference evidence="1" key="1">
    <citation type="journal article" date="2019" name="bioRxiv">
        <title>The Genome of the Zebra Mussel, Dreissena polymorpha: A Resource for Invasive Species Research.</title>
        <authorList>
            <person name="McCartney M.A."/>
            <person name="Auch B."/>
            <person name="Kono T."/>
            <person name="Mallez S."/>
            <person name="Zhang Y."/>
            <person name="Obille A."/>
            <person name="Becker A."/>
            <person name="Abrahante J.E."/>
            <person name="Garbe J."/>
            <person name="Badalamenti J.P."/>
            <person name="Herman A."/>
            <person name="Mangelson H."/>
            <person name="Liachko I."/>
            <person name="Sullivan S."/>
            <person name="Sone E.D."/>
            <person name="Koren S."/>
            <person name="Silverstein K.A.T."/>
            <person name="Beckman K.B."/>
            <person name="Gohl D.M."/>
        </authorList>
    </citation>
    <scope>NUCLEOTIDE SEQUENCE</scope>
    <source>
        <strain evidence="1">Duluth1</strain>
        <tissue evidence="1">Whole animal</tissue>
    </source>
</reference>
<accession>A0A9D4CYS7</accession>
<dbReference type="AlphaFoldDB" id="A0A9D4CYS7"/>
<gene>
    <name evidence="1" type="ORF">DPMN_040692</name>
</gene>